<organism evidence="1 2">
    <name type="scientific">Streptomyces capoamus</name>
    <dbReference type="NCBI Taxonomy" id="68183"/>
    <lineage>
        <taxon>Bacteria</taxon>
        <taxon>Bacillati</taxon>
        <taxon>Actinomycetota</taxon>
        <taxon>Actinomycetes</taxon>
        <taxon>Kitasatosporales</taxon>
        <taxon>Streptomycetaceae</taxon>
        <taxon>Streptomyces</taxon>
    </lineage>
</organism>
<protein>
    <submittedName>
        <fullName evidence="1">Uncharacterized protein</fullName>
    </submittedName>
</protein>
<evidence type="ECO:0000313" key="1">
    <source>
        <dbReference type="EMBL" id="GHG44744.1"/>
    </source>
</evidence>
<name>A0A919C5U3_9ACTN</name>
<evidence type="ECO:0000313" key="2">
    <source>
        <dbReference type="Proteomes" id="UP000619355"/>
    </source>
</evidence>
<dbReference type="EMBL" id="BNBF01000005">
    <property type="protein sequence ID" value="GHG44744.1"/>
    <property type="molecule type" value="Genomic_DNA"/>
</dbReference>
<dbReference type="RefSeq" id="WP_189980715.1">
    <property type="nucleotide sequence ID" value="NZ_BNBF01000005.1"/>
</dbReference>
<dbReference type="AlphaFoldDB" id="A0A919C5U3"/>
<dbReference type="Proteomes" id="UP000619355">
    <property type="component" value="Unassembled WGS sequence"/>
</dbReference>
<accession>A0A919C5U3</accession>
<sequence>MTWSYSPVSAWAALAAGRKPPHGLGFADRVVSRRIAVLQAAPPPRLWPSAVTVPALGAVTVLRAADAIGDLLRLPAPALARG</sequence>
<gene>
    <name evidence="1" type="ORF">GCM10018980_22940</name>
</gene>
<proteinExistence type="predicted"/>
<keyword evidence="2" id="KW-1185">Reference proteome</keyword>
<comment type="caution">
    <text evidence="1">The sequence shown here is derived from an EMBL/GenBank/DDBJ whole genome shotgun (WGS) entry which is preliminary data.</text>
</comment>
<reference evidence="2" key="1">
    <citation type="journal article" date="2019" name="Int. J. Syst. Evol. Microbiol.">
        <title>The Global Catalogue of Microorganisms (GCM) 10K type strain sequencing project: providing services to taxonomists for standard genome sequencing and annotation.</title>
        <authorList>
            <consortium name="The Broad Institute Genomics Platform"/>
            <consortium name="The Broad Institute Genome Sequencing Center for Infectious Disease"/>
            <person name="Wu L."/>
            <person name="Ma J."/>
        </authorList>
    </citation>
    <scope>NUCLEOTIDE SEQUENCE [LARGE SCALE GENOMIC DNA]</scope>
    <source>
        <strain evidence="2">JCM 4253</strain>
    </source>
</reference>